<evidence type="ECO:0000256" key="4">
    <source>
        <dbReference type="ARBA" id="ARBA00023004"/>
    </source>
</evidence>
<dbReference type="Proteomes" id="UP001595914">
    <property type="component" value="Unassembled WGS sequence"/>
</dbReference>
<comment type="cofactor">
    <cofactor evidence="5">
        <name>Fe(2+)</name>
        <dbReference type="ChEBI" id="CHEBI:29033"/>
    </cofactor>
    <text evidence="5">Binds 1 Fe(2+) ion per subunit.</text>
</comment>
<reference evidence="7" key="1">
    <citation type="journal article" date="2019" name="Int. J. Syst. Evol. Microbiol.">
        <title>The Global Catalogue of Microorganisms (GCM) 10K type strain sequencing project: providing services to taxonomists for standard genome sequencing and annotation.</title>
        <authorList>
            <consortium name="The Broad Institute Genomics Platform"/>
            <consortium name="The Broad Institute Genome Sequencing Center for Infectious Disease"/>
            <person name="Wu L."/>
            <person name="Ma J."/>
        </authorList>
    </citation>
    <scope>NUCLEOTIDE SEQUENCE [LARGE SCALE GENOMIC DNA]</scope>
    <source>
        <strain evidence="7">CCUG 54520</strain>
    </source>
</reference>
<dbReference type="EC" id="1.13.11.-" evidence="5"/>
<protein>
    <recommendedName>
        <fullName evidence="5">Dioxygenase</fullName>
        <ecNumber evidence="5">1.13.11.-</ecNumber>
    </recommendedName>
</protein>
<evidence type="ECO:0000313" key="6">
    <source>
        <dbReference type="EMBL" id="MFC4604315.1"/>
    </source>
</evidence>
<evidence type="ECO:0000256" key="3">
    <source>
        <dbReference type="ARBA" id="ARBA00023002"/>
    </source>
</evidence>
<gene>
    <name evidence="6" type="ORF">ACFO6S_11525</name>
</gene>
<evidence type="ECO:0000256" key="2">
    <source>
        <dbReference type="ARBA" id="ARBA00022723"/>
    </source>
</evidence>
<evidence type="ECO:0000256" key="5">
    <source>
        <dbReference type="RuleBase" id="RU364048"/>
    </source>
</evidence>
<keyword evidence="3 5" id="KW-0560">Oxidoreductase</keyword>
<comment type="similarity">
    <text evidence="1 5">Belongs to the carotenoid oxygenase family.</text>
</comment>
<evidence type="ECO:0000313" key="7">
    <source>
        <dbReference type="Proteomes" id="UP001595914"/>
    </source>
</evidence>
<keyword evidence="2 5" id="KW-0479">Metal-binding</keyword>
<dbReference type="InterPro" id="IPR004294">
    <property type="entry name" value="Carotenoid_Oase"/>
</dbReference>
<proteinExistence type="inferred from homology"/>
<evidence type="ECO:0000256" key="1">
    <source>
        <dbReference type="ARBA" id="ARBA00006787"/>
    </source>
</evidence>
<name>A0ABV9FTI2_9NOCA</name>
<dbReference type="RefSeq" id="WP_378417040.1">
    <property type="nucleotide sequence ID" value="NZ_JBHSFO010000005.1"/>
</dbReference>
<accession>A0ABV9FTI2</accession>
<organism evidence="6 7">
    <name type="scientific">Rhodococcus kronopolitis</name>
    <dbReference type="NCBI Taxonomy" id="1460226"/>
    <lineage>
        <taxon>Bacteria</taxon>
        <taxon>Bacillati</taxon>
        <taxon>Actinomycetota</taxon>
        <taxon>Actinomycetes</taxon>
        <taxon>Mycobacteriales</taxon>
        <taxon>Nocardiaceae</taxon>
        <taxon>Rhodococcus</taxon>
    </lineage>
</organism>
<dbReference type="PANTHER" id="PTHR10543">
    <property type="entry name" value="BETA-CAROTENE DIOXYGENASE"/>
    <property type="match status" value="1"/>
</dbReference>
<keyword evidence="7" id="KW-1185">Reference proteome</keyword>
<comment type="caution">
    <text evidence="6">The sequence shown here is derived from an EMBL/GenBank/DDBJ whole genome shotgun (WGS) entry which is preliminary data.</text>
</comment>
<sequence>MGSFVADRFAPVRRELVELNLDVRGVIPDWLDGRYLRIGPNPVADVAPEEYNWFTGDGMVHGIRLCDGDALWYRNRWVDSEVTSRLLDRTSPDERGRSALHGPSANTNVIGFSGRTLALVEGGTACAELSDDLETVDVCDFGGTVRGGYTGHPVLDPETGELHAVSYHFGRGNTVQYTVIGPDGRLRCKMAIPVQGSPMMHAFSLTRDYVVLYDLPVTFDPRSATHVGVPRPLRPLAQLALSSIVGRVRIPPMILNRVPRIPAGRFPYRWNPDYSARVGLLPRSTSNPAAVTWTDLGRPCYVFHPMNAHNDDRELVVDLVVHERVFDADPLGPTEGQPRLERWRIDLVTGSLRRDRLADEHMEFPRIDERRATSTFRYGWAVGGTDDVSGEHQLLRTDAAAGVAARRDFGNHSAVGEFSFVPSSPAAPEGDGIVMGLVTDLAESVTELRILDAQSLEDVAAVRLPQRVPAGFHGNWIQQPH</sequence>
<dbReference type="EMBL" id="JBHSFO010000005">
    <property type="protein sequence ID" value="MFC4604315.1"/>
    <property type="molecule type" value="Genomic_DNA"/>
</dbReference>
<dbReference type="PANTHER" id="PTHR10543:SF89">
    <property type="entry name" value="CAROTENOID 9,10(9',10')-CLEAVAGE DIOXYGENASE 1"/>
    <property type="match status" value="1"/>
</dbReference>
<keyword evidence="5" id="KW-0223">Dioxygenase</keyword>
<keyword evidence="4 5" id="KW-0408">Iron</keyword>
<dbReference type="Pfam" id="PF03055">
    <property type="entry name" value="RPE65"/>
    <property type="match status" value="1"/>
</dbReference>